<dbReference type="EMBL" id="JAUZVZ010000004">
    <property type="protein sequence ID" value="MDP4535336.1"/>
    <property type="molecule type" value="Genomic_DNA"/>
</dbReference>
<comment type="caution">
    <text evidence="9">The sequence shown here is derived from an EMBL/GenBank/DDBJ whole genome shotgun (WGS) entry which is preliminary data.</text>
</comment>
<dbReference type="CDD" id="cd05313">
    <property type="entry name" value="NAD_bind_2_Glu_DH"/>
    <property type="match status" value="1"/>
</dbReference>
<dbReference type="InterPro" id="IPR046346">
    <property type="entry name" value="Aminoacid_DH-like_N_sf"/>
</dbReference>
<protein>
    <recommendedName>
        <fullName evidence="6">Glutamate dehydrogenase</fullName>
    </recommendedName>
</protein>
<dbReference type="NCBIfam" id="NF006929">
    <property type="entry name" value="PRK09414.1"/>
    <property type="match status" value="1"/>
</dbReference>
<gene>
    <name evidence="9" type="primary">gdhA</name>
    <name evidence="9" type="ORF">Q3O60_03935</name>
</gene>
<dbReference type="PROSITE" id="PS00074">
    <property type="entry name" value="GLFV_DEHYDROGENASE"/>
    <property type="match status" value="1"/>
</dbReference>
<evidence type="ECO:0000256" key="2">
    <source>
        <dbReference type="ARBA" id="ARBA00006382"/>
    </source>
</evidence>
<reference evidence="9 10" key="1">
    <citation type="submission" date="2023-08" db="EMBL/GenBank/DDBJ databases">
        <authorList>
            <person name="Joshi A."/>
            <person name="Thite S."/>
        </authorList>
    </citation>
    <scope>NUCLEOTIDE SEQUENCE [LARGE SCALE GENOMIC DNA]</scope>
    <source>
        <strain evidence="9 10">AC40</strain>
    </source>
</reference>
<comment type="subunit">
    <text evidence="3">Homohexamer.</text>
</comment>
<feature type="domain" description="Glutamate/phenylalanine/leucine/valine/L-tryptophan dehydrogenase C-terminal" evidence="8">
    <location>
        <begin position="201"/>
        <end position="448"/>
    </location>
</feature>
<dbReference type="InterPro" id="IPR050724">
    <property type="entry name" value="Glu_Leu_Phe_Val_DH"/>
</dbReference>
<dbReference type="InterPro" id="IPR036291">
    <property type="entry name" value="NAD(P)-bd_dom_sf"/>
</dbReference>
<evidence type="ECO:0000256" key="3">
    <source>
        <dbReference type="ARBA" id="ARBA00011643"/>
    </source>
</evidence>
<dbReference type="InterPro" id="IPR014362">
    <property type="entry name" value="Glu_DH"/>
</dbReference>
<dbReference type="RefSeq" id="WP_305892599.1">
    <property type="nucleotide sequence ID" value="NZ_JAUZVZ010000004.1"/>
</dbReference>
<evidence type="ECO:0000313" key="9">
    <source>
        <dbReference type="EMBL" id="MDP4535336.1"/>
    </source>
</evidence>
<accession>A0ABT9GW99</accession>
<evidence type="ECO:0000256" key="4">
    <source>
        <dbReference type="ARBA" id="ARBA00023002"/>
    </source>
</evidence>
<dbReference type="Pfam" id="PF02812">
    <property type="entry name" value="ELFV_dehydrog_N"/>
    <property type="match status" value="1"/>
</dbReference>
<proteinExistence type="inferred from homology"/>
<keyword evidence="10" id="KW-1185">Reference proteome</keyword>
<dbReference type="SUPFAM" id="SSF51735">
    <property type="entry name" value="NAD(P)-binding Rossmann-fold domains"/>
    <property type="match status" value="1"/>
</dbReference>
<dbReference type="InterPro" id="IPR033922">
    <property type="entry name" value="NAD_bind_Glu_DH"/>
</dbReference>
<evidence type="ECO:0000256" key="1">
    <source>
        <dbReference type="ARBA" id="ARBA00003868"/>
    </source>
</evidence>
<dbReference type="Pfam" id="PF00208">
    <property type="entry name" value="ELFV_dehydrog"/>
    <property type="match status" value="1"/>
</dbReference>
<dbReference type="Proteomes" id="UP001231616">
    <property type="component" value="Unassembled WGS sequence"/>
</dbReference>
<name>A0ABT9GW99_9GAMM</name>
<sequence length="450" mass="49310">MTYIHDTMTKLQQSSPAQTEFYQAVEEVLSSIAPILEHNDRYHHHAIIERMVEPERQIMFRVAWVDDRGQVQVNKGYRVEFNSALGPYKGGLRFHPSVNASIIKFLGFEQVFKNALTGLALGGAKGGANFDPKGKSDGEIMRFCQAYMNELYRHIGPTTDVPAGDIGVGSREIGYLFGQYKKLVNRFDGVLTGKKRDWGGSLMRTEATGYGCVYLAQYMLEDNKERLEGKVCLVSGAGNVALHAIEKLQELGAIPVTCSDSQGTLYHKDGIDLSCVRTLKAQPDASLADYLTTHSNARFIPRDEYPADGNAVWHFPADLAFPCATQNELSATDAKALINNGCKAVIEGANMPCTKAAIEQLLKAKVLYAPGKAANAGGVATSQLEMAQNASMQHWSFEEVDERLKVIMCNIYQSAHNAAAEFDQPGNLMLGSNIAGFRRVADAMIEQGVV</sequence>
<evidence type="ECO:0000259" key="8">
    <source>
        <dbReference type="SMART" id="SM00839"/>
    </source>
</evidence>
<dbReference type="PIRSF" id="PIRSF000185">
    <property type="entry name" value="Glu_DH"/>
    <property type="match status" value="1"/>
</dbReference>
<dbReference type="Gene3D" id="3.40.50.720">
    <property type="entry name" value="NAD(P)-binding Rossmann-like Domain"/>
    <property type="match status" value="1"/>
</dbReference>
<evidence type="ECO:0000256" key="6">
    <source>
        <dbReference type="PIRNR" id="PIRNR000185"/>
    </source>
</evidence>
<evidence type="ECO:0000256" key="7">
    <source>
        <dbReference type="RuleBase" id="RU004417"/>
    </source>
</evidence>
<dbReference type="Gene3D" id="3.40.50.10860">
    <property type="entry name" value="Leucine Dehydrogenase, chain A, domain 1"/>
    <property type="match status" value="1"/>
</dbReference>
<organism evidence="9 10">
    <name type="scientific">Alkalimonas collagenimarina</name>
    <dbReference type="NCBI Taxonomy" id="400390"/>
    <lineage>
        <taxon>Bacteria</taxon>
        <taxon>Pseudomonadati</taxon>
        <taxon>Pseudomonadota</taxon>
        <taxon>Gammaproteobacteria</taxon>
        <taxon>Alkalimonas</taxon>
    </lineage>
</organism>
<dbReference type="InterPro" id="IPR006097">
    <property type="entry name" value="Glu/Leu/Phe/Val/Trp_DH_dimer"/>
</dbReference>
<dbReference type="PRINTS" id="PR00082">
    <property type="entry name" value="GLFDHDRGNASE"/>
</dbReference>
<keyword evidence="4 6" id="KW-0560">Oxidoreductase</keyword>
<dbReference type="PANTHER" id="PTHR43571:SF1">
    <property type="entry name" value="NADP-SPECIFIC GLUTAMATE DEHYDROGENASE 1-RELATED"/>
    <property type="match status" value="1"/>
</dbReference>
<evidence type="ECO:0000313" key="10">
    <source>
        <dbReference type="Proteomes" id="UP001231616"/>
    </source>
</evidence>
<dbReference type="SMART" id="SM00839">
    <property type="entry name" value="ELFV_dehydrog"/>
    <property type="match status" value="1"/>
</dbReference>
<dbReference type="InterPro" id="IPR006096">
    <property type="entry name" value="Glu/Leu/Phe/Val/Trp_DH_C"/>
</dbReference>
<dbReference type="PANTHER" id="PTHR43571">
    <property type="entry name" value="NADP-SPECIFIC GLUTAMATE DEHYDROGENASE 1-RELATED"/>
    <property type="match status" value="1"/>
</dbReference>
<dbReference type="InterPro" id="IPR006095">
    <property type="entry name" value="Glu/Leu/Phe/Val/Trp_DH"/>
</dbReference>
<comment type="catalytic activity">
    <reaction evidence="5">
        <text>L-glutamate + NADP(+) + H2O = 2-oxoglutarate + NH4(+) + NADPH + H(+)</text>
        <dbReference type="Rhea" id="RHEA:11612"/>
        <dbReference type="ChEBI" id="CHEBI:15377"/>
        <dbReference type="ChEBI" id="CHEBI:15378"/>
        <dbReference type="ChEBI" id="CHEBI:16810"/>
        <dbReference type="ChEBI" id="CHEBI:28938"/>
        <dbReference type="ChEBI" id="CHEBI:29985"/>
        <dbReference type="ChEBI" id="CHEBI:57783"/>
        <dbReference type="ChEBI" id="CHEBI:58349"/>
        <dbReference type="EC" id="1.4.1.4"/>
    </reaction>
</comment>
<dbReference type="GO" id="GO:0004354">
    <property type="term" value="F:glutamate dehydrogenase (NADP+) activity"/>
    <property type="evidence" value="ECO:0007669"/>
    <property type="project" value="UniProtKB-EC"/>
</dbReference>
<evidence type="ECO:0000256" key="5">
    <source>
        <dbReference type="ARBA" id="ARBA00048584"/>
    </source>
</evidence>
<comment type="similarity">
    <text evidence="2 6 7">Belongs to the Glu/Leu/Phe/Val dehydrogenases family.</text>
</comment>
<comment type="function">
    <text evidence="1">Catalyzes the reversible oxidative deamination of glutamate to alpha-ketoglutarate and ammonia.</text>
</comment>
<dbReference type="InterPro" id="IPR033524">
    <property type="entry name" value="Glu/Leu/Phe/Val_DH_AS"/>
</dbReference>
<dbReference type="SUPFAM" id="SSF53223">
    <property type="entry name" value="Aminoacid dehydrogenase-like, N-terminal domain"/>
    <property type="match status" value="1"/>
</dbReference>
<dbReference type="Gene3D" id="1.10.285.10">
    <property type="entry name" value="Glutamate Dehydrogenase, chain A, domain 3"/>
    <property type="match status" value="2"/>
</dbReference>